<name>A0ABU8KTL9_9HYPH</name>
<organism evidence="1 2">
    <name type="scientific">Mesorhizobium salmacidum</name>
    <dbReference type="NCBI Taxonomy" id="3015171"/>
    <lineage>
        <taxon>Bacteria</taxon>
        <taxon>Pseudomonadati</taxon>
        <taxon>Pseudomonadota</taxon>
        <taxon>Alphaproteobacteria</taxon>
        <taxon>Hyphomicrobiales</taxon>
        <taxon>Phyllobacteriaceae</taxon>
        <taxon>Mesorhizobium</taxon>
    </lineage>
</organism>
<accession>A0ABU8KTL9</accession>
<dbReference type="RefSeq" id="WP_337105780.1">
    <property type="nucleotide sequence ID" value="NZ_JAPYKS010000004.1"/>
</dbReference>
<gene>
    <name evidence="1" type="ORF">O7A60_08025</name>
</gene>
<reference evidence="1 2" key="1">
    <citation type="submission" date="2022-12" db="EMBL/GenBank/DDBJ databases">
        <authorList>
            <person name="Muema E."/>
        </authorList>
    </citation>
    <scope>NUCLEOTIDE SEQUENCE [LARGE SCALE GENOMIC DNA]</scope>
    <source>
        <strain evidence="2">1326</strain>
    </source>
</reference>
<protein>
    <submittedName>
        <fullName evidence="1">Uncharacterized protein</fullName>
    </submittedName>
</protein>
<evidence type="ECO:0000313" key="1">
    <source>
        <dbReference type="EMBL" id="MEI9408712.1"/>
    </source>
</evidence>
<proteinExistence type="predicted"/>
<sequence length="54" mass="5948">MIETAEAEPEYDYTAIRSSMRYGVEGIAIRPLLPWSVGLLCRQHSNLGSHAEGA</sequence>
<dbReference type="Proteomes" id="UP001387293">
    <property type="component" value="Unassembled WGS sequence"/>
</dbReference>
<dbReference type="EMBL" id="JAPYKS010000004">
    <property type="protein sequence ID" value="MEI9408712.1"/>
    <property type="molecule type" value="Genomic_DNA"/>
</dbReference>
<keyword evidence="2" id="KW-1185">Reference proteome</keyword>
<comment type="caution">
    <text evidence="1">The sequence shown here is derived from an EMBL/GenBank/DDBJ whole genome shotgun (WGS) entry which is preliminary data.</text>
</comment>
<evidence type="ECO:0000313" key="2">
    <source>
        <dbReference type="Proteomes" id="UP001387293"/>
    </source>
</evidence>